<gene>
    <name evidence="2" type="ORF">SAMN05421553_3572</name>
</gene>
<keyword evidence="1" id="KW-0472">Membrane</keyword>
<sequence>MMTAFLGSLLLAYSSMLALCQGLERHYKQVWGRAPTLLQRRVLRGSGWLLLAASLWGCAQAWGWAMGPVGWFGMLSLSGFALALLLPYAPRLAVYAPVLGLPCWLLLYALVG</sequence>
<evidence type="ECO:0000313" key="2">
    <source>
        <dbReference type="EMBL" id="SED89004.1"/>
    </source>
</evidence>
<dbReference type="Pfam" id="PF11804">
    <property type="entry name" value="DUF3325"/>
    <property type="match status" value="1"/>
</dbReference>
<evidence type="ECO:0008006" key="4">
    <source>
        <dbReference type="Google" id="ProtNLM"/>
    </source>
</evidence>
<name>A0A1H5EDD8_PSEAG</name>
<feature type="transmembrane region" description="Helical" evidence="1">
    <location>
        <begin position="44"/>
        <end position="62"/>
    </location>
</feature>
<accession>A0A1H5EDD8</accession>
<reference evidence="3" key="1">
    <citation type="submission" date="2016-10" db="EMBL/GenBank/DDBJ databases">
        <authorList>
            <person name="Varghese N."/>
            <person name="Submissions S."/>
        </authorList>
    </citation>
    <scope>NUCLEOTIDE SEQUENCE [LARGE SCALE GENOMIC DNA]</scope>
    <source>
        <strain evidence="3">DSM 12111</strain>
    </source>
</reference>
<dbReference type="Proteomes" id="UP000242849">
    <property type="component" value="Unassembled WGS sequence"/>
</dbReference>
<dbReference type="OrthoDB" id="6026926at2"/>
<dbReference type="InterPro" id="IPR021762">
    <property type="entry name" value="DUF3325"/>
</dbReference>
<evidence type="ECO:0000256" key="1">
    <source>
        <dbReference type="SAM" id="Phobius"/>
    </source>
</evidence>
<protein>
    <recommendedName>
        <fullName evidence="4">Iron uptake protein</fullName>
    </recommendedName>
</protein>
<feature type="transmembrane region" description="Helical" evidence="1">
    <location>
        <begin position="69"/>
        <end position="86"/>
    </location>
</feature>
<dbReference type="AlphaFoldDB" id="A0A1H5EDD8"/>
<organism evidence="2 3">
    <name type="scientific">Pseudomonas anguilliseptica</name>
    <dbReference type="NCBI Taxonomy" id="53406"/>
    <lineage>
        <taxon>Bacteria</taxon>
        <taxon>Pseudomonadati</taxon>
        <taxon>Pseudomonadota</taxon>
        <taxon>Gammaproteobacteria</taxon>
        <taxon>Pseudomonadales</taxon>
        <taxon>Pseudomonadaceae</taxon>
        <taxon>Pseudomonas</taxon>
    </lineage>
</organism>
<keyword evidence="1" id="KW-0812">Transmembrane</keyword>
<dbReference type="STRING" id="53406.SAMN05421553_3572"/>
<evidence type="ECO:0000313" key="3">
    <source>
        <dbReference type="Proteomes" id="UP000242849"/>
    </source>
</evidence>
<keyword evidence="3" id="KW-1185">Reference proteome</keyword>
<dbReference type="EMBL" id="FNSC01000001">
    <property type="protein sequence ID" value="SED89004.1"/>
    <property type="molecule type" value="Genomic_DNA"/>
</dbReference>
<dbReference type="RefSeq" id="WP_090385033.1">
    <property type="nucleotide sequence ID" value="NZ_CP156749.1"/>
</dbReference>
<keyword evidence="1" id="KW-1133">Transmembrane helix</keyword>
<proteinExistence type="predicted"/>
<feature type="transmembrane region" description="Helical" evidence="1">
    <location>
        <begin position="92"/>
        <end position="111"/>
    </location>
</feature>